<feature type="region of interest" description="Disordered" evidence="1">
    <location>
        <begin position="586"/>
        <end position="619"/>
    </location>
</feature>
<feature type="compositionally biased region" description="Polar residues" evidence="1">
    <location>
        <begin position="1300"/>
        <end position="1314"/>
    </location>
</feature>
<feature type="region of interest" description="Disordered" evidence="1">
    <location>
        <begin position="1335"/>
        <end position="1361"/>
    </location>
</feature>
<dbReference type="EMBL" id="CAMXCT020003302">
    <property type="protein sequence ID" value="CAL1156985.1"/>
    <property type="molecule type" value="Genomic_DNA"/>
</dbReference>
<keyword evidence="2" id="KW-0812">Transmembrane</keyword>
<feature type="region of interest" description="Disordered" evidence="1">
    <location>
        <begin position="1558"/>
        <end position="1600"/>
    </location>
</feature>
<evidence type="ECO:0000313" key="5">
    <source>
        <dbReference type="EMBL" id="CAL4790922.1"/>
    </source>
</evidence>
<dbReference type="Proteomes" id="UP001152797">
    <property type="component" value="Unassembled WGS sequence"/>
</dbReference>
<comment type="caution">
    <text evidence="3">The sequence shown here is derived from an EMBL/GenBank/DDBJ whole genome shotgun (WGS) entry which is preliminary data.</text>
</comment>
<feature type="region of interest" description="Disordered" evidence="1">
    <location>
        <begin position="1293"/>
        <end position="1314"/>
    </location>
</feature>
<evidence type="ECO:0000256" key="2">
    <source>
        <dbReference type="SAM" id="Phobius"/>
    </source>
</evidence>
<feature type="transmembrane region" description="Helical" evidence="2">
    <location>
        <begin position="148"/>
        <end position="175"/>
    </location>
</feature>
<keyword evidence="6" id="KW-1185">Reference proteome</keyword>
<evidence type="ECO:0000313" key="4">
    <source>
        <dbReference type="EMBL" id="CAL1156985.1"/>
    </source>
</evidence>
<evidence type="ECO:0000313" key="6">
    <source>
        <dbReference type="Proteomes" id="UP001152797"/>
    </source>
</evidence>
<feature type="compositionally biased region" description="Acidic residues" evidence="1">
    <location>
        <begin position="1591"/>
        <end position="1600"/>
    </location>
</feature>
<dbReference type="OrthoDB" id="444702at2759"/>
<name>A0A9P1GAF3_9DINO</name>
<evidence type="ECO:0000313" key="3">
    <source>
        <dbReference type="EMBL" id="CAI4003610.1"/>
    </source>
</evidence>
<evidence type="ECO:0000256" key="1">
    <source>
        <dbReference type="SAM" id="MobiDB-lite"/>
    </source>
</evidence>
<organism evidence="3">
    <name type="scientific">Cladocopium goreaui</name>
    <dbReference type="NCBI Taxonomy" id="2562237"/>
    <lineage>
        <taxon>Eukaryota</taxon>
        <taxon>Sar</taxon>
        <taxon>Alveolata</taxon>
        <taxon>Dinophyceae</taxon>
        <taxon>Suessiales</taxon>
        <taxon>Symbiodiniaceae</taxon>
        <taxon>Cladocopium</taxon>
    </lineage>
</organism>
<gene>
    <name evidence="3" type="ORF">C1SCF055_LOCUS29464</name>
</gene>
<dbReference type="EMBL" id="CAMXCT010003302">
    <property type="protein sequence ID" value="CAI4003610.1"/>
    <property type="molecule type" value="Genomic_DNA"/>
</dbReference>
<reference evidence="4" key="2">
    <citation type="submission" date="2024-04" db="EMBL/GenBank/DDBJ databases">
        <authorList>
            <person name="Chen Y."/>
            <person name="Shah S."/>
            <person name="Dougan E. K."/>
            <person name="Thang M."/>
            <person name="Chan C."/>
        </authorList>
    </citation>
    <scope>NUCLEOTIDE SEQUENCE [LARGE SCALE GENOMIC DNA]</scope>
</reference>
<accession>A0A9P1GAF3</accession>
<protein>
    <submittedName>
        <fullName evidence="5">Caroteno-chlorophyll a-c-binding protein</fullName>
    </submittedName>
</protein>
<reference evidence="3" key="1">
    <citation type="submission" date="2022-10" db="EMBL/GenBank/DDBJ databases">
        <authorList>
            <person name="Chen Y."/>
            <person name="Dougan E. K."/>
            <person name="Chan C."/>
            <person name="Rhodes N."/>
            <person name="Thang M."/>
        </authorList>
    </citation>
    <scope>NUCLEOTIDE SEQUENCE</scope>
</reference>
<sequence>MGRQISARDLQLIAAWCPDMIKLFQSRLAVKVLLKMHWMNTVCLEGVGGMPAALQQATSTSGKSFAESTHIQELASDSQLFACSGDAVCIGAATSPYYFWDPAGSPAPTHSYQTYMPEVMGGCVARQCTSHEVCASEFASRSVGIIDYMVMCCLVTSLCAFLWQIVPIVTMPIMAYERVQRFARKAMTPFFWSSLFFRTNSKKWILPARFVGRMRESTTLDDAYQMSMQAKALGLVEKGTKGRLAIRFRDEKSLQEFATSNQLVYDNSQQRWKVTGIPLQAGIQGLHQLLASLGWEVLEIIYQGEDSAVSTSKNRGKDAPVHFRYLDQPRAVRFKAINLAARKEAESTAKASRTPKQEVNERAKAQQAFLKTAWRRLTEYPPEGFADTDTVWCRQLAKALRQVEELVRMQVWGLTVRSYADDLSSVVVGRSPEEAKNKLRSVHAVMRSYVAAGCGELNDKKCFTFGNAFAKGILNPSFQLRTLSQSAVLGELIYKLINGDFNEDEWLHMLREVWSLAAACVITPTRTNFWDPAGSVASRPNYFEHIPQAWLLLAILYLICGSSALSCSFSTWSLSAKQRNKALHALHGNGGGAGAKGKGRSRSKGAGGKAPSATMTPEISDADIASQVRDSLPEAAHLRAQSRLIEDEWNVAVLDHQALSRQGGVAIAPKFAIPGIVQRIGYTAAPVALVVTEPPEALGLRGYPRERITCTISYVNDHGQRDTTRVQKFLVQIGFGPPVCQLFHGQRVQIMTTMRPMIAKFPSRHHWATGQIPASTVANEVSQHIPTQAIDDIICRETQGASLLVHIDYIDALLCASGVNGAFYKLKLSAEESPMELLWLPEEFDLEKALTLAKNDNAFGVIEKGKETASRFAIRFKSLALTLPWEFTAVWHFSLNKATLNNSIKRLVTKVSAEPVAQMRISAVCRGALTSHYYFWDPAGSPAPAISTSASIPEVKTWSEAAKLRTQTQLIASEWNVPAIPYQSMGKHDGVALVPKKALPMVLGQVGWTSCRVAALVTEDPIHLGLRGFTRAHVRCSASVIDENNERVIITITRWLVQLGYALPVEQLMAGEQVNMYVTMRKFQIRLPQEYGFPSPPFQAAFVVQQLAKWVPTEAIADVVCRVNDTATFMVHSDYVQTLLEASGREGMFMKDKDGPTDYFLLYLDEEFSLEEAVKLAEADTVCGVCRKGVGTRPRFALRFAKESDLRMFAQDNHLLDTSSHAKWKVQGISPVIGTCGLLAFLTERGFENIDILYQKDLCATFSAEVSGNINDSYCITGGTRFQLRFKATNKVAQDHAKTKSQSSQAAKRQGAPTQSARSAAQQLFYQQHTIKQQSQNISADPKNAPKRIQQTKTGLTPERKQQKGTSLVVYGIYGVSGRKLWKAHCQIQEITVAAHGTRRGRTINNLWHVMPWLPPHLVERFEQSLNSSNFDQVAATLKLALEANDREDRQQRITEWKRSLRKDLSASYQHLRRKAASAPVQVSAVQGKATANIADRLSSIEEVWGEACTARRDRAACSIALASPYYFWDPAGSGIFAYVDCVHSGGKKRNKYMHCMNGNGPGKGKKGKGRSSTKGSQGGVFYKMKKQEQIDDSDMPICG</sequence>
<dbReference type="EMBL" id="CAMXCT030003302">
    <property type="protein sequence ID" value="CAL4790922.1"/>
    <property type="molecule type" value="Genomic_DNA"/>
</dbReference>
<keyword evidence="2" id="KW-0472">Membrane</keyword>
<keyword evidence="2" id="KW-1133">Transmembrane helix</keyword>
<proteinExistence type="predicted"/>